<dbReference type="EMBL" id="CP132507">
    <property type="protein sequence ID" value="WNO06217.1"/>
    <property type="molecule type" value="Genomic_DNA"/>
</dbReference>
<reference evidence="1 2" key="1">
    <citation type="submission" date="2023-08" db="EMBL/GenBank/DDBJ databases">
        <title>Rhodoferax potami sp. nov. and Rhodoferax mekongensis sp. nov., isolated from the Mekong River in Thailand.</title>
        <authorList>
            <person name="Kitikhun S."/>
            <person name="Charoenyingcharoen P."/>
            <person name="Siriarchawattana P."/>
            <person name="Likhitrattanapisal S."/>
            <person name="Nilsakha T."/>
            <person name="Chanpet A."/>
            <person name="Rattanawaree P."/>
            <person name="Ingsriswang S."/>
        </authorList>
    </citation>
    <scope>NUCLEOTIDE SEQUENCE [LARGE SCALE GENOMIC DNA]</scope>
    <source>
        <strain evidence="1 2">TBRC 17307</strain>
    </source>
</reference>
<evidence type="ECO:0000313" key="2">
    <source>
        <dbReference type="Proteomes" id="UP001302257"/>
    </source>
</evidence>
<name>A0ABZ0B2Y8_9BURK</name>
<gene>
    <name evidence="1" type="ORF">RAN89_07255</name>
</gene>
<proteinExistence type="predicted"/>
<evidence type="ECO:0008006" key="3">
    <source>
        <dbReference type="Google" id="ProtNLM"/>
    </source>
</evidence>
<evidence type="ECO:0000313" key="1">
    <source>
        <dbReference type="EMBL" id="WNO06217.1"/>
    </source>
</evidence>
<accession>A0ABZ0B2Y8</accession>
<dbReference type="Proteomes" id="UP001302257">
    <property type="component" value="Chromosome"/>
</dbReference>
<sequence>MAKPRSIIFILPEAPAKPAWGAVCNGCGVCCLAEPCPVGMVLSRRRTGACEALLWVEEAHVYRCGALTEPQHMLGHCLPRWMQFAKKPLAALLRKLAPRWISAGSGCDSTLEVAGPSGTIQQNKAETN</sequence>
<protein>
    <recommendedName>
        <fullName evidence="3">4Fe-4S ferredoxin-type domain-containing protein</fullName>
    </recommendedName>
</protein>
<keyword evidence="2" id="KW-1185">Reference proteome</keyword>
<organism evidence="1 2">
    <name type="scientific">Rhodoferax mekongensis</name>
    <dbReference type="NCBI Taxonomy" id="3068341"/>
    <lineage>
        <taxon>Bacteria</taxon>
        <taxon>Pseudomonadati</taxon>
        <taxon>Pseudomonadota</taxon>
        <taxon>Betaproteobacteria</taxon>
        <taxon>Burkholderiales</taxon>
        <taxon>Comamonadaceae</taxon>
        <taxon>Rhodoferax</taxon>
    </lineage>
</organism>